<organism evidence="1 2">
    <name type="scientific">Tetranychus urticae</name>
    <name type="common">Two-spotted spider mite</name>
    <dbReference type="NCBI Taxonomy" id="32264"/>
    <lineage>
        <taxon>Eukaryota</taxon>
        <taxon>Metazoa</taxon>
        <taxon>Ecdysozoa</taxon>
        <taxon>Arthropoda</taxon>
        <taxon>Chelicerata</taxon>
        <taxon>Arachnida</taxon>
        <taxon>Acari</taxon>
        <taxon>Acariformes</taxon>
        <taxon>Trombidiformes</taxon>
        <taxon>Prostigmata</taxon>
        <taxon>Eleutherengona</taxon>
        <taxon>Raphignathae</taxon>
        <taxon>Tetranychoidea</taxon>
        <taxon>Tetranychidae</taxon>
        <taxon>Tetranychus</taxon>
    </lineage>
</organism>
<reference evidence="1" key="2">
    <citation type="submission" date="2015-06" db="UniProtKB">
        <authorList>
            <consortium name="EnsemblMetazoa"/>
        </authorList>
    </citation>
    <scope>IDENTIFICATION</scope>
</reference>
<dbReference type="HOGENOM" id="CLU_071407_0_0_1"/>
<dbReference type="EMBL" id="CAEY01000696">
    <property type="status" value="NOT_ANNOTATED_CDS"/>
    <property type="molecule type" value="Genomic_DNA"/>
</dbReference>
<evidence type="ECO:0000313" key="1">
    <source>
        <dbReference type="EnsemblMetazoa" id="tetur26g00860.1"/>
    </source>
</evidence>
<dbReference type="AlphaFoldDB" id="T1KXP1"/>
<keyword evidence="2" id="KW-1185">Reference proteome</keyword>
<dbReference type="EnsemblMetazoa" id="tetur26g00860.1">
    <property type="protein sequence ID" value="tetur26g00860.1"/>
    <property type="gene ID" value="tetur26g00860"/>
</dbReference>
<accession>T1KXP1</accession>
<name>T1KXP1_TETUR</name>
<dbReference type="Proteomes" id="UP000015104">
    <property type="component" value="Unassembled WGS sequence"/>
</dbReference>
<evidence type="ECO:0000313" key="2">
    <source>
        <dbReference type="Proteomes" id="UP000015104"/>
    </source>
</evidence>
<sequence length="190" mass="22467">MYISFSKPPVGNDVYPENPFVGRADDRASLLIEKSYPGSEEIPQGYYRTCTKQDYRDKFFRDGDCFALNTKMGMYPSLDGFSVQYRLVHKDLIDETECDQWFCHHISNKAYLTKQAKITNSNIESYLRDQPRPNVRNRIYDDELHAVVSTREREIHADLDIGQYFNSYCSFSHDEMFRTIRPRIYWPNRG</sequence>
<protein>
    <submittedName>
        <fullName evidence="1">Uncharacterized protein</fullName>
    </submittedName>
</protein>
<proteinExistence type="predicted"/>
<reference evidence="2" key="1">
    <citation type="submission" date="2011-08" db="EMBL/GenBank/DDBJ databases">
        <authorList>
            <person name="Rombauts S."/>
        </authorList>
    </citation>
    <scope>NUCLEOTIDE SEQUENCE</scope>
    <source>
        <strain evidence="2">London</strain>
    </source>
</reference>